<keyword evidence="1" id="KW-0732">Signal</keyword>
<evidence type="ECO:0000259" key="2">
    <source>
        <dbReference type="Pfam" id="PF17131"/>
    </source>
</evidence>
<reference evidence="3 4" key="1">
    <citation type="submission" date="2020-07" db="EMBL/GenBank/DDBJ databases">
        <title>Roseicoccus Jingziensis gen. nov., sp. nov., isolated from coastal seawater.</title>
        <authorList>
            <person name="Feng X."/>
        </authorList>
    </citation>
    <scope>NUCLEOTIDE SEQUENCE [LARGE SCALE GENOMIC DNA]</scope>
    <source>
        <strain evidence="3 4">N1E253</strain>
    </source>
</reference>
<gene>
    <name evidence="3" type="ORF">HW115_02645</name>
</gene>
<dbReference type="EMBL" id="JACBAZ010000001">
    <property type="protein sequence ID" value="NWK54493.1"/>
    <property type="molecule type" value="Genomic_DNA"/>
</dbReference>
<dbReference type="InterPro" id="IPR033399">
    <property type="entry name" value="TP_0789-like"/>
</dbReference>
<name>A0A851GA54_9BACT</name>
<organism evidence="3 4">
    <name type="scientific">Oceaniferula marina</name>
    <dbReference type="NCBI Taxonomy" id="2748318"/>
    <lineage>
        <taxon>Bacteria</taxon>
        <taxon>Pseudomonadati</taxon>
        <taxon>Verrucomicrobiota</taxon>
        <taxon>Verrucomicrobiia</taxon>
        <taxon>Verrucomicrobiales</taxon>
        <taxon>Verrucomicrobiaceae</taxon>
        <taxon>Oceaniferula</taxon>
    </lineage>
</organism>
<dbReference type="Proteomes" id="UP000557872">
    <property type="component" value="Unassembled WGS sequence"/>
</dbReference>
<evidence type="ECO:0000313" key="3">
    <source>
        <dbReference type="EMBL" id="NWK54493.1"/>
    </source>
</evidence>
<evidence type="ECO:0000313" key="4">
    <source>
        <dbReference type="Proteomes" id="UP000557872"/>
    </source>
</evidence>
<feature type="signal peptide" evidence="1">
    <location>
        <begin position="1"/>
        <end position="26"/>
    </location>
</feature>
<feature type="chain" id="PRO_5033013473" evidence="1">
    <location>
        <begin position="27"/>
        <end position="253"/>
    </location>
</feature>
<keyword evidence="3" id="KW-0449">Lipoprotein</keyword>
<dbReference type="RefSeq" id="WP_178931018.1">
    <property type="nucleotide sequence ID" value="NZ_JACBAZ010000001.1"/>
</dbReference>
<accession>A0A851GA54</accession>
<dbReference type="Gene3D" id="2.50.20.10">
    <property type="entry name" value="Lipoprotein localisation LolA/LolB/LppX"/>
    <property type="match status" value="1"/>
</dbReference>
<dbReference type="AlphaFoldDB" id="A0A851GA54"/>
<sequence>MKRYFTLSLMTLACVLPLSLTPCVEAADDIKAAIQAERIVKGVRLASTLQNNDLNGHLRKKGKRTPIGLFLRGENIQFQYQENKVWQVYHMRLKQNQFDLFQIRNGKNVAFPKEKLGQPIMNSDLTYEDLAFRFLYWPNPKIVGQQKIKLQPCHKIRLENPGSGGRYDIVYIWVHQKYNALMQVVGYDKKGKILKKFHVTDLMDVDGGKGKTLKKMNVETYNPTTGKVTGISYLEFKEPKPAARKGLGGPPKR</sequence>
<dbReference type="Pfam" id="PF17131">
    <property type="entry name" value="LolA_like"/>
    <property type="match status" value="1"/>
</dbReference>
<evidence type="ECO:0000256" key="1">
    <source>
        <dbReference type="SAM" id="SignalP"/>
    </source>
</evidence>
<feature type="domain" description="Uncharacterized protein TP-0789" evidence="2">
    <location>
        <begin position="112"/>
        <end position="236"/>
    </location>
</feature>
<proteinExistence type="predicted"/>
<keyword evidence="4" id="KW-1185">Reference proteome</keyword>
<comment type="caution">
    <text evidence="3">The sequence shown here is derived from an EMBL/GenBank/DDBJ whole genome shotgun (WGS) entry which is preliminary data.</text>
</comment>
<protein>
    <submittedName>
        <fullName evidence="3">Outer membrane lipoprotein-sorting protein</fullName>
    </submittedName>
</protein>